<reference evidence="2" key="2">
    <citation type="journal article" date="2023" name="Plants (Basel)">
        <title>Annotation of the Turnera subulata (Passifloraceae) Draft Genome Reveals the S-Locus Evolved after the Divergence of Turneroideae from Passifloroideae in a Stepwise Manner.</title>
        <authorList>
            <person name="Henning P.M."/>
            <person name="Roalson E.H."/>
            <person name="Mir W."/>
            <person name="McCubbin A.G."/>
            <person name="Shore J.S."/>
        </authorList>
    </citation>
    <scope>NUCLEOTIDE SEQUENCE</scope>
    <source>
        <strain evidence="2">F60SS</strain>
    </source>
</reference>
<feature type="region of interest" description="Disordered" evidence="1">
    <location>
        <begin position="14"/>
        <end position="41"/>
    </location>
</feature>
<evidence type="ECO:0000313" key="3">
    <source>
        <dbReference type="Proteomes" id="UP001141552"/>
    </source>
</evidence>
<organism evidence="2 3">
    <name type="scientific">Turnera subulata</name>
    <dbReference type="NCBI Taxonomy" id="218843"/>
    <lineage>
        <taxon>Eukaryota</taxon>
        <taxon>Viridiplantae</taxon>
        <taxon>Streptophyta</taxon>
        <taxon>Embryophyta</taxon>
        <taxon>Tracheophyta</taxon>
        <taxon>Spermatophyta</taxon>
        <taxon>Magnoliopsida</taxon>
        <taxon>eudicotyledons</taxon>
        <taxon>Gunneridae</taxon>
        <taxon>Pentapetalae</taxon>
        <taxon>rosids</taxon>
        <taxon>fabids</taxon>
        <taxon>Malpighiales</taxon>
        <taxon>Passifloraceae</taxon>
        <taxon>Turnera</taxon>
    </lineage>
</organism>
<dbReference type="OrthoDB" id="607613at2759"/>
<comment type="caution">
    <text evidence="2">The sequence shown here is derived from an EMBL/GenBank/DDBJ whole genome shotgun (WGS) entry which is preliminary data.</text>
</comment>
<name>A0A9Q0GAW9_9ROSI</name>
<dbReference type="Proteomes" id="UP001141552">
    <property type="component" value="Unassembled WGS sequence"/>
</dbReference>
<keyword evidence="3" id="KW-1185">Reference proteome</keyword>
<protein>
    <submittedName>
        <fullName evidence="2">Uncharacterized protein</fullName>
    </submittedName>
</protein>
<sequence length="80" mass="8696">MSGLVDMWTSELTKLRSKSEASGSSSDSTSTTTKVVQAEEVSAGSWTKSLPTFVRSMRMNPPPLRYSEASLSMLVECFSP</sequence>
<proteinExistence type="predicted"/>
<evidence type="ECO:0000313" key="2">
    <source>
        <dbReference type="EMBL" id="KAJ4845106.1"/>
    </source>
</evidence>
<reference evidence="2" key="1">
    <citation type="submission" date="2022-02" db="EMBL/GenBank/DDBJ databases">
        <authorList>
            <person name="Henning P.M."/>
            <person name="McCubbin A.G."/>
            <person name="Shore J.S."/>
        </authorList>
    </citation>
    <scope>NUCLEOTIDE SEQUENCE</scope>
    <source>
        <strain evidence="2">F60SS</strain>
        <tissue evidence="2">Leaves</tissue>
    </source>
</reference>
<feature type="compositionally biased region" description="Low complexity" evidence="1">
    <location>
        <begin position="20"/>
        <end position="33"/>
    </location>
</feature>
<accession>A0A9Q0GAW9</accession>
<dbReference type="AlphaFoldDB" id="A0A9Q0GAW9"/>
<evidence type="ECO:0000256" key="1">
    <source>
        <dbReference type="SAM" id="MobiDB-lite"/>
    </source>
</evidence>
<dbReference type="PANTHER" id="PTHR38222">
    <property type="entry name" value="TFIIS N-TERMINAL DOMAIN-CONTAINING PROTEIN"/>
    <property type="match status" value="1"/>
</dbReference>
<gene>
    <name evidence="2" type="ORF">Tsubulata_030336</name>
</gene>
<dbReference type="PANTHER" id="PTHR38222:SF1">
    <property type="entry name" value="TFIIS N-TERMINAL DOMAIN-CONTAINING PROTEIN"/>
    <property type="match status" value="1"/>
</dbReference>
<dbReference type="EMBL" id="JAKUCV010001768">
    <property type="protein sequence ID" value="KAJ4845106.1"/>
    <property type="molecule type" value="Genomic_DNA"/>
</dbReference>